<dbReference type="PROSITE" id="PS00086">
    <property type="entry name" value="CYTOCHROME_P450"/>
    <property type="match status" value="1"/>
</dbReference>
<dbReference type="Gene3D" id="1.10.630.10">
    <property type="entry name" value="Cytochrome P450"/>
    <property type="match status" value="1"/>
</dbReference>
<dbReference type="Proteomes" id="UP000245207">
    <property type="component" value="Unassembled WGS sequence"/>
</dbReference>
<dbReference type="PANTHER" id="PTHR47949">
    <property type="entry name" value="CYTOCHROME P450 703A2-RELATED-RELATED"/>
    <property type="match status" value="1"/>
</dbReference>
<sequence>MIPSGIYVNKCAIAEMLNEPKILNKAVHELDVIVGKHRLVQESDLIHLNFIKSCLKEALRLHPVAPFNLPHVASIDTTVARYFIPKGSHVLLSRPGLGRNADVWDDPMTFIPERHSEVVLTDHKLHVFSFSTGRRGCPGVLLGTTMTVMLLARLIQGFTWELPPREPLVDLKENMQNLWKAKPLFALVKPRLPHNLYPAC</sequence>
<keyword evidence="1 3" id="KW-0560">Oxidoreductase</keyword>
<feature type="binding site" description="axial binding residue" evidence="2">
    <location>
        <position position="137"/>
    </location>
    <ligand>
        <name>heme</name>
        <dbReference type="ChEBI" id="CHEBI:30413"/>
    </ligand>
    <ligandPart>
        <name>Fe</name>
        <dbReference type="ChEBI" id="CHEBI:18248"/>
    </ligandPart>
</feature>
<dbReference type="InterPro" id="IPR001128">
    <property type="entry name" value="Cyt_P450"/>
</dbReference>
<proteinExistence type="inferred from homology"/>
<dbReference type="PANTHER" id="PTHR47949:SF4">
    <property type="entry name" value="TYROSINE N-MONOOXYGENASE"/>
    <property type="match status" value="1"/>
</dbReference>
<dbReference type="InterPro" id="IPR051382">
    <property type="entry name" value="CYP450_AA/FA_Hydroxylases"/>
</dbReference>
<dbReference type="InterPro" id="IPR002401">
    <property type="entry name" value="Cyt_P450_E_grp-I"/>
</dbReference>
<dbReference type="GO" id="GO:0016705">
    <property type="term" value="F:oxidoreductase activity, acting on paired donors, with incorporation or reduction of molecular oxygen"/>
    <property type="evidence" value="ECO:0007669"/>
    <property type="project" value="InterPro"/>
</dbReference>
<dbReference type="GO" id="GO:0004497">
    <property type="term" value="F:monooxygenase activity"/>
    <property type="evidence" value="ECO:0007669"/>
    <property type="project" value="UniProtKB-KW"/>
</dbReference>
<evidence type="ECO:0000256" key="2">
    <source>
        <dbReference type="PIRSR" id="PIRSR602401-1"/>
    </source>
</evidence>
<gene>
    <name evidence="4" type="ORF">CTI12_AA544450</name>
</gene>
<evidence type="ECO:0000313" key="4">
    <source>
        <dbReference type="EMBL" id="PWA42559.1"/>
    </source>
</evidence>
<evidence type="ECO:0008006" key="6">
    <source>
        <dbReference type="Google" id="ProtNLM"/>
    </source>
</evidence>
<keyword evidence="2 3" id="KW-0408">Iron</keyword>
<comment type="similarity">
    <text evidence="3">Belongs to the cytochrome P450 family.</text>
</comment>
<keyword evidence="2 3" id="KW-0479">Metal-binding</keyword>
<comment type="cofactor">
    <cofactor evidence="2">
        <name>heme</name>
        <dbReference type="ChEBI" id="CHEBI:30413"/>
    </cofactor>
</comment>
<dbReference type="GO" id="GO:0020037">
    <property type="term" value="F:heme binding"/>
    <property type="evidence" value="ECO:0007669"/>
    <property type="project" value="InterPro"/>
</dbReference>
<dbReference type="EMBL" id="PKPP01012328">
    <property type="protein sequence ID" value="PWA42559.1"/>
    <property type="molecule type" value="Genomic_DNA"/>
</dbReference>
<dbReference type="STRING" id="35608.A0A2U1L0R7"/>
<keyword evidence="2 3" id="KW-0349">Heme</keyword>
<dbReference type="GO" id="GO:0005506">
    <property type="term" value="F:iron ion binding"/>
    <property type="evidence" value="ECO:0007669"/>
    <property type="project" value="InterPro"/>
</dbReference>
<dbReference type="Pfam" id="PF00067">
    <property type="entry name" value="p450"/>
    <property type="match status" value="1"/>
</dbReference>
<comment type="caution">
    <text evidence="4">The sequence shown here is derived from an EMBL/GenBank/DDBJ whole genome shotgun (WGS) entry which is preliminary data.</text>
</comment>
<dbReference type="InterPro" id="IPR036396">
    <property type="entry name" value="Cyt_P450_sf"/>
</dbReference>
<dbReference type="PRINTS" id="PR00463">
    <property type="entry name" value="EP450I"/>
</dbReference>
<evidence type="ECO:0000313" key="5">
    <source>
        <dbReference type="Proteomes" id="UP000245207"/>
    </source>
</evidence>
<dbReference type="AlphaFoldDB" id="A0A2U1L0R7"/>
<keyword evidence="3" id="KW-0503">Monooxygenase</keyword>
<dbReference type="OrthoDB" id="2789670at2759"/>
<evidence type="ECO:0000256" key="1">
    <source>
        <dbReference type="ARBA" id="ARBA00023002"/>
    </source>
</evidence>
<protein>
    <recommendedName>
        <fullName evidence="6">Cytochrome P450</fullName>
    </recommendedName>
</protein>
<organism evidence="4 5">
    <name type="scientific">Artemisia annua</name>
    <name type="common">Sweet wormwood</name>
    <dbReference type="NCBI Taxonomy" id="35608"/>
    <lineage>
        <taxon>Eukaryota</taxon>
        <taxon>Viridiplantae</taxon>
        <taxon>Streptophyta</taxon>
        <taxon>Embryophyta</taxon>
        <taxon>Tracheophyta</taxon>
        <taxon>Spermatophyta</taxon>
        <taxon>Magnoliopsida</taxon>
        <taxon>eudicotyledons</taxon>
        <taxon>Gunneridae</taxon>
        <taxon>Pentapetalae</taxon>
        <taxon>asterids</taxon>
        <taxon>campanulids</taxon>
        <taxon>Asterales</taxon>
        <taxon>Asteraceae</taxon>
        <taxon>Asteroideae</taxon>
        <taxon>Anthemideae</taxon>
        <taxon>Artemisiinae</taxon>
        <taxon>Artemisia</taxon>
    </lineage>
</organism>
<dbReference type="SUPFAM" id="SSF48264">
    <property type="entry name" value="Cytochrome P450"/>
    <property type="match status" value="1"/>
</dbReference>
<name>A0A2U1L0R7_ARTAN</name>
<evidence type="ECO:0000256" key="3">
    <source>
        <dbReference type="RuleBase" id="RU000461"/>
    </source>
</evidence>
<reference evidence="4 5" key="1">
    <citation type="journal article" date="2018" name="Mol. Plant">
        <title>The genome of Artemisia annua provides insight into the evolution of Asteraceae family and artemisinin biosynthesis.</title>
        <authorList>
            <person name="Shen Q."/>
            <person name="Zhang L."/>
            <person name="Liao Z."/>
            <person name="Wang S."/>
            <person name="Yan T."/>
            <person name="Shi P."/>
            <person name="Liu M."/>
            <person name="Fu X."/>
            <person name="Pan Q."/>
            <person name="Wang Y."/>
            <person name="Lv Z."/>
            <person name="Lu X."/>
            <person name="Zhang F."/>
            <person name="Jiang W."/>
            <person name="Ma Y."/>
            <person name="Chen M."/>
            <person name="Hao X."/>
            <person name="Li L."/>
            <person name="Tang Y."/>
            <person name="Lv G."/>
            <person name="Zhou Y."/>
            <person name="Sun X."/>
            <person name="Brodelius P.E."/>
            <person name="Rose J.K.C."/>
            <person name="Tang K."/>
        </authorList>
    </citation>
    <scope>NUCLEOTIDE SEQUENCE [LARGE SCALE GENOMIC DNA]</scope>
    <source>
        <strain evidence="5">cv. Huhao1</strain>
        <tissue evidence="4">Leaf</tissue>
    </source>
</reference>
<dbReference type="InterPro" id="IPR017972">
    <property type="entry name" value="Cyt_P450_CS"/>
</dbReference>
<accession>A0A2U1L0R7</accession>
<keyword evidence="5" id="KW-1185">Reference proteome</keyword>